<dbReference type="HOGENOM" id="CLU_2003346_0_0_1"/>
<proteinExistence type="predicted"/>
<dbReference type="OrthoDB" id="2015447at2759"/>
<dbReference type="Proteomes" id="UP000054549">
    <property type="component" value="Unassembled WGS sequence"/>
</dbReference>
<accession>A0A0C2SGM7</accession>
<sequence length="124" mass="13422">MGGPETKLEILEAGVALCRELAPPEVVRTLRQATIEDILPLVVYVGCGLWPASKGGIRVDIQLFSSKSNGDIVPVVCNYGHAGRGFRTSWGSAEKALELPMHIVLSVGENLRNRYFQRGITTGT</sequence>
<dbReference type="AlphaFoldDB" id="A0A0C2SGM7"/>
<dbReference type="Gene3D" id="3.40.50.720">
    <property type="entry name" value="NAD(P)-binding Rossmann-like Domain"/>
    <property type="match status" value="1"/>
</dbReference>
<name>A0A0C2SGM7_AMAMK</name>
<evidence type="ECO:0000313" key="1">
    <source>
        <dbReference type="EMBL" id="KIL62275.1"/>
    </source>
</evidence>
<gene>
    <name evidence="1" type="ORF">M378DRAFT_165981</name>
</gene>
<dbReference type="EMBL" id="KN818273">
    <property type="protein sequence ID" value="KIL62275.1"/>
    <property type="molecule type" value="Genomic_DNA"/>
</dbReference>
<evidence type="ECO:0000313" key="2">
    <source>
        <dbReference type="Proteomes" id="UP000054549"/>
    </source>
</evidence>
<dbReference type="STRING" id="946122.A0A0C2SGM7"/>
<protein>
    <submittedName>
        <fullName evidence="1">Uncharacterized protein</fullName>
    </submittedName>
</protein>
<keyword evidence="2" id="KW-1185">Reference proteome</keyword>
<dbReference type="InParanoid" id="A0A0C2SGM7"/>
<dbReference type="Gene3D" id="3.30.9.10">
    <property type="entry name" value="D-Amino Acid Oxidase, subunit A, domain 2"/>
    <property type="match status" value="1"/>
</dbReference>
<reference evidence="1 2" key="1">
    <citation type="submission" date="2014-04" db="EMBL/GenBank/DDBJ databases">
        <title>Evolutionary Origins and Diversification of the Mycorrhizal Mutualists.</title>
        <authorList>
            <consortium name="DOE Joint Genome Institute"/>
            <consortium name="Mycorrhizal Genomics Consortium"/>
            <person name="Kohler A."/>
            <person name="Kuo A."/>
            <person name="Nagy L.G."/>
            <person name="Floudas D."/>
            <person name="Copeland A."/>
            <person name="Barry K.W."/>
            <person name="Cichocki N."/>
            <person name="Veneault-Fourrey C."/>
            <person name="LaButti K."/>
            <person name="Lindquist E.A."/>
            <person name="Lipzen A."/>
            <person name="Lundell T."/>
            <person name="Morin E."/>
            <person name="Murat C."/>
            <person name="Riley R."/>
            <person name="Ohm R."/>
            <person name="Sun H."/>
            <person name="Tunlid A."/>
            <person name="Henrissat B."/>
            <person name="Grigoriev I.V."/>
            <person name="Hibbett D.S."/>
            <person name="Martin F."/>
        </authorList>
    </citation>
    <scope>NUCLEOTIDE SEQUENCE [LARGE SCALE GENOMIC DNA]</scope>
    <source>
        <strain evidence="1 2">Koide BX008</strain>
    </source>
</reference>
<organism evidence="1 2">
    <name type="scientific">Amanita muscaria (strain Koide BX008)</name>
    <dbReference type="NCBI Taxonomy" id="946122"/>
    <lineage>
        <taxon>Eukaryota</taxon>
        <taxon>Fungi</taxon>
        <taxon>Dikarya</taxon>
        <taxon>Basidiomycota</taxon>
        <taxon>Agaricomycotina</taxon>
        <taxon>Agaricomycetes</taxon>
        <taxon>Agaricomycetidae</taxon>
        <taxon>Agaricales</taxon>
        <taxon>Pluteineae</taxon>
        <taxon>Amanitaceae</taxon>
        <taxon>Amanita</taxon>
    </lineage>
</organism>